<evidence type="ECO:0000313" key="3">
    <source>
        <dbReference type="EMBL" id="TRY62167.1"/>
    </source>
</evidence>
<dbReference type="InterPro" id="IPR016135">
    <property type="entry name" value="UBQ-conjugating_enzyme/RWD"/>
</dbReference>
<dbReference type="FunFam" id="3.10.110.10:FF:000026">
    <property type="entry name" value="Ubiquitin-conjugating enzyme E2 variant"/>
    <property type="match status" value="1"/>
</dbReference>
<dbReference type="Gene3D" id="3.10.110.10">
    <property type="entry name" value="Ubiquitin Conjugating Enzyme"/>
    <property type="match status" value="1"/>
</dbReference>
<protein>
    <recommendedName>
        <fullName evidence="2">UBC core domain-containing protein</fullName>
    </recommendedName>
</protein>
<dbReference type="AlphaFoldDB" id="A0A553N9R9"/>
<keyword evidence="1" id="KW-0833">Ubl conjugation pathway</keyword>
<accession>A0A553N9R9</accession>
<dbReference type="OMA" id="GPESCSY"/>
<dbReference type="InterPro" id="IPR000608">
    <property type="entry name" value="UBC"/>
</dbReference>
<reference evidence="3 4" key="1">
    <citation type="journal article" date="2018" name="Nat. Ecol. Evol.">
        <title>Genomic signatures of mitonuclear coevolution across populations of Tigriopus californicus.</title>
        <authorList>
            <person name="Barreto F.S."/>
            <person name="Watson E.T."/>
            <person name="Lima T.G."/>
            <person name="Willett C.S."/>
            <person name="Edmands S."/>
            <person name="Li W."/>
            <person name="Burton R.S."/>
        </authorList>
    </citation>
    <scope>NUCLEOTIDE SEQUENCE [LARGE SCALE GENOMIC DNA]</scope>
    <source>
        <strain evidence="3 4">San Diego</strain>
    </source>
</reference>
<dbReference type="CDD" id="cd23807">
    <property type="entry name" value="UEV_UBE2V"/>
    <property type="match status" value="1"/>
</dbReference>
<dbReference type="STRING" id="6832.A0A553N9R9"/>
<gene>
    <name evidence="3" type="ORF">TCAL_05738</name>
</gene>
<sequence>MPRSFRLLEELEAGQKGVGDGTISWGLENEDDIELTHWTGMIIGPPRTNFESRMYSLKIVCGPDYPVKPPQVRFTSRINMNSVSPNGQVDSRAVPILHRWQREYSIKTILQDLRRQMILKDNMKLTQPPEGSSY</sequence>
<proteinExistence type="predicted"/>
<dbReference type="Pfam" id="PF00179">
    <property type="entry name" value="UQ_con"/>
    <property type="match status" value="1"/>
</dbReference>
<name>A0A553N9R9_TIGCA</name>
<comment type="caution">
    <text evidence="3">The sequence shown here is derived from an EMBL/GenBank/DDBJ whole genome shotgun (WGS) entry which is preliminary data.</text>
</comment>
<evidence type="ECO:0000256" key="1">
    <source>
        <dbReference type="ARBA" id="ARBA00022786"/>
    </source>
</evidence>
<keyword evidence="4" id="KW-1185">Reference proteome</keyword>
<evidence type="ECO:0000313" key="4">
    <source>
        <dbReference type="Proteomes" id="UP000318571"/>
    </source>
</evidence>
<organism evidence="3 4">
    <name type="scientific">Tigriopus californicus</name>
    <name type="common">Marine copepod</name>
    <dbReference type="NCBI Taxonomy" id="6832"/>
    <lineage>
        <taxon>Eukaryota</taxon>
        <taxon>Metazoa</taxon>
        <taxon>Ecdysozoa</taxon>
        <taxon>Arthropoda</taxon>
        <taxon>Crustacea</taxon>
        <taxon>Multicrustacea</taxon>
        <taxon>Hexanauplia</taxon>
        <taxon>Copepoda</taxon>
        <taxon>Harpacticoida</taxon>
        <taxon>Harpacticidae</taxon>
        <taxon>Tigriopus</taxon>
    </lineage>
</organism>
<dbReference type="SMART" id="SM00212">
    <property type="entry name" value="UBCc"/>
    <property type="match status" value="1"/>
</dbReference>
<evidence type="ECO:0000259" key="2">
    <source>
        <dbReference type="PROSITE" id="PS50127"/>
    </source>
</evidence>
<dbReference type="PROSITE" id="PS50127">
    <property type="entry name" value="UBC_2"/>
    <property type="match status" value="1"/>
</dbReference>
<dbReference type="EMBL" id="VCGU01000459">
    <property type="protein sequence ID" value="TRY62167.1"/>
    <property type="molecule type" value="Genomic_DNA"/>
</dbReference>
<dbReference type="PANTHER" id="PTHR24068">
    <property type="entry name" value="UBIQUITIN-CONJUGATING ENZYME E2"/>
    <property type="match status" value="1"/>
</dbReference>
<feature type="domain" description="UBC core" evidence="2">
    <location>
        <begin position="2"/>
        <end position="134"/>
    </location>
</feature>
<dbReference type="Proteomes" id="UP000318571">
    <property type="component" value="Chromosome 8"/>
</dbReference>
<dbReference type="SUPFAM" id="SSF54495">
    <property type="entry name" value="UBC-like"/>
    <property type="match status" value="1"/>
</dbReference>